<dbReference type="GO" id="GO:0000139">
    <property type="term" value="C:Golgi membrane"/>
    <property type="evidence" value="ECO:0007669"/>
    <property type="project" value="UniProtKB-SubCell"/>
</dbReference>
<feature type="compositionally biased region" description="Acidic residues" evidence="10">
    <location>
        <begin position="190"/>
        <end position="202"/>
    </location>
</feature>
<feature type="domain" description="Conserved oligomeric Golgi complex subunit 2 N-terminal" evidence="11">
    <location>
        <begin position="29"/>
        <end position="101"/>
    </location>
</feature>
<evidence type="ECO:0000256" key="3">
    <source>
        <dbReference type="ARBA" id="ARBA00020977"/>
    </source>
</evidence>
<gene>
    <name evidence="12" type="ORF">GQ26_0360970</name>
</gene>
<dbReference type="PANTHER" id="PTHR12961">
    <property type="entry name" value="CONSERVED OLIGOMERIC GOLGI COMPLEX COMPONENT 2"/>
    <property type="match status" value="1"/>
</dbReference>
<evidence type="ECO:0000256" key="5">
    <source>
        <dbReference type="ARBA" id="ARBA00022927"/>
    </source>
</evidence>
<dbReference type="Pfam" id="PF06148">
    <property type="entry name" value="COG2_N"/>
    <property type="match status" value="1"/>
</dbReference>
<evidence type="ECO:0000256" key="7">
    <source>
        <dbReference type="ARBA" id="ARBA00023136"/>
    </source>
</evidence>
<keyword evidence="9" id="KW-0175">Coiled coil</keyword>
<feature type="compositionally biased region" description="Acidic residues" evidence="10">
    <location>
        <begin position="8"/>
        <end position="20"/>
    </location>
</feature>
<evidence type="ECO:0000313" key="12">
    <source>
        <dbReference type="EMBL" id="KFX43383.1"/>
    </source>
</evidence>
<dbReference type="AlphaFoldDB" id="A0A093XDT9"/>
<dbReference type="GO" id="GO:0006891">
    <property type="term" value="P:intra-Golgi vesicle-mediated transport"/>
    <property type="evidence" value="ECO:0007669"/>
    <property type="project" value="TreeGrafter"/>
</dbReference>
<keyword evidence="6" id="KW-0333">Golgi apparatus</keyword>
<keyword evidence="5" id="KW-0653">Protein transport</keyword>
<keyword evidence="7" id="KW-0472">Membrane</keyword>
<feature type="coiled-coil region" evidence="9">
    <location>
        <begin position="45"/>
        <end position="79"/>
    </location>
</feature>
<organism evidence="12">
    <name type="scientific">Talaromyces marneffei PM1</name>
    <dbReference type="NCBI Taxonomy" id="1077442"/>
    <lineage>
        <taxon>Eukaryota</taxon>
        <taxon>Fungi</taxon>
        <taxon>Dikarya</taxon>
        <taxon>Ascomycota</taxon>
        <taxon>Pezizomycotina</taxon>
        <taxon>Eurotiomycetes</taxon>
        <taxon>Eurotiomycetidae</taxon>
        <taxon>Eurotiales</taxon>
        <taxon>Trichocomaceae</taxon>
        <taxon>Talaromyces</taxon>
        <taxon>Talaromyces sect. Talaromyces</taxon>
    </lineage>
</organism>
<evidence type="ECO:0000256" key="6">
    <source>
        <dbReference type="ARBA" id="ARBA00023034"/>
    </source>
</evidence>
<dbReference type="eggNOG" id="KOG2307">
    <property type="taxonomic scope" value="Eukaryota"/>
</dbReference>
<feature type="region of interest" description="Disordered" evidence="10">
    <location>
        <begin position="170"/>
        <end position="203"/>
    </location>
</feature>
<dbReference type="GO" id="GO:0017119">
    <property type="term" value="C:Golgi transport complex"/>
    <property type="evidence" value="ECO:0007669"/>
    <property type="project" value="TreeGrafter"/>
</dbReference>
<comment type="caution">
    <text evidence="12">The sequence shown here is derived from an EMBL/GenBank/DDBJ whole genome shotgun (WGS) entry which is preliminary data.</text>
</comment>
<dbReference type="InterPro" id="IPR009316">
    <property type="entry name" value="COG2"/>
</dbReference>
<proteinExistence type="inferred from homology"/>
<dbReference type="EMBL" id="JPOX01000036">
    <property type="protein sequence ID" value="KFX43383.1"/>
    <property type="molecule type" value="Genomic_DNA"/>
</dbReference>
<sequence length="296" mass="33218">MSKRYFLDSDDSGSDFDENTTDLPFPKPLSRSSFLAPEFDPATFLSSLTNRHQTLEDLRQELRELSQGLNKELLDVVNENYQDFLSLGGALQGGEEKVEEISVGLLGFQRDVAAIHAKVEARKAEMESLLQEKKAYRIKANIGMALLDIAERIEELEQRLMIVGTKTSNGLATSTEDVDSDREDFISDNTESEEDSEEETDESAIISVKRLDSHVQKYLYIISESDRIGSAHPFVVGQQHRLEKIRSTLLLDLDTALKQSRKGGTKDENRTVKILRLYDSLKAESSAVSALKQLSI</sequence>
<dbReference type="GO" id="GO:0007030">
    <property type="term" value="P:Golgi organization"/>
    <property type="evidence" value="ECO:0007669"/>
    <property type="project" value="InterPro"/>
</dbReference>
<dbReference type="InterPro" id="IPR024602">
    <property type="entry name" value="COG_su2_N"/>
</dbReference>
<reference evidence="12" key="1">
    <citation type="journal article" date="2014" name="PLoS Genet.">
        <title>Signature Gene Expression Reveals Novel Clues to the Molecular Mechanisms of Dimorphic Transition in Penicillium marneffei.</title>
        <authorList>
            <person name="Yang E."/>
            <person name="Wang G."/>
            <person name="Cai J."/>
            <person name="Woo P.C."/>
            <person name="Lau S.K."/>
            <person name="Yuen K.-Y."/>
            <person name="Chow W.-N."/>
            <person name="Lin X."/>
        </authorList>
    </citation>
    <scope>NUCLEOTIDE SEQUENCE [LARGE SCALE GENOMIC DNA]</scope>
    <source>
        <strain evidence="12">PM1</strain>
    </source>
</reference>
<dbReference type="GO" id="GO:0015031">
    <property type="term" value="P:protein transport"/>
    <property type="evidence" value="ECO:0007669"/>
    <property type="project" value="UniProtKB-KW"/>
</dbReference>
<dbReference type="PANTHER" id="PTHR12961:SF0">
    <property type="entry name" value="CONSERVED OLIGOMERIC GOLGI COMPLEX SUBUNIT 2"/>
    <property type="match status" value="1"/>
</dbReference>
<name>A0A093XDT9_TALMA</name>
<accession>A0A093XDT9</accession>
<comment type="subcellular location">
    <subcellularLocation>
        <location evidence="1">Golgi apparatus membrane</location>
        <topology evidence="1">Peripheral membrane protein</topology>
    </subcellularLocation>
</comment>
<evidence type="ECO:0000256" key="4">
    <source>
        <dbReference type="ARBA" id="ARBA00022448"/>
    </source>
</evidence>
<comment type="similarity">
    <text evidence="2">Belongs to the COG2 family.</text>
</comment>
<evidence type="ECO:0000256" key="8">
    <source>
        <dbReference type="ARBA" id="ARBA00031344"/>
    </source>
</evidence>
<evidence type="ECO:0000256" key="9">
    <source>
        <dbReference type="SAM" id="Coils"/>
    </source>
</evidence>
<feature type="region of interest" description="Disordered" evidence="10">
    <location>
        <begin position="1"/>
        <end position="23"/>
    </location>
</feature>
<evidence type="ECO:0000256" key="2">
    <source>
        <dbReference type="ARBA" id="ARBA00007603"/>
    </source>
</evidence>
<evidence type="ECO:0000259" key="11">
    <source>
        <dbReference type="Pfam" id="PF06148"/>
    </source>
</evidence>
<evidence type="ECO:0000256" key="1">
    <source>
        <dbReference type="ARBA" id="ARBA00004395"/>
    </source>
</evidence>
<keyword evidence="4" id="KW-0813">Transport</keyword>
<dbReference type="HOGENOM" id="CLU_056777_0_0_1"/>
<protein>
    <recommendedName>
        <fullName evidence="3">Conserved oligomeric Golgi complex subunit 2</fullName>
    </recommendedName>
    <alternativeName>
        <fullName evidence="8">Component of oligomeric Golgi complex 2</fullName>
    </alternativeName>
</protein>
<evidence type="ECO:0000256" key="10">
    <source>
        <dbReference type="SAM" id="MobiDB-lite"/>
    </source>
</evidence>